<dbReference type="Gene3D" id="3.40.30.10">
    <property type="entry name" value="Glutaredoxin"/>
    <property type="match status" value="1"/>
</dbReference>
<dbReference type="PANTHER" id="PTHR43640">
    <property type="entry name" value="OS07G0260300 PROTEIN"/>
    <property type="match status" value="1"/>
</dbReference>
<evidence type="ECO:0000313" key="3">
    <source>
        <dbReference type="Proteomes" id="UP001374893"/>
    </source>
</evidence>
<reference evidence="2 3" key="1">
    <citation type="submission" date="2021-06" db="EMBL/GenBank/DDBJ databases">
        <title>Complete genome of Haloferula helveola possessing various polysaccharide degrading enzymes.</title>
        <authorList>
            <person name="Takami H."/>
            <person name="Huang C."/>
            <person name="Hamasaki K."/>
        </authorList>
    </citation>
    <scope>NUCLEOTIDE SEQUENCE [LARGE SCALE GENOMIC DNA]</scope>
    <source>
        <strain evidence="2 3">CN-1</strain>
    </source>
</reference>
<evidence type="ECO:0000259" key="1">
    <source>
        <dbReference type="PROSITE" id="PS51352"/>
    </source>
</evidence>
<dbReference type="EMBL" id="AP024702">
    <property type="protein sequence ID" value="BCX49973.1"/>
    <property type="molecule type" value="Genomic_DNA"/>
</dbReference>
<dbReference type="Proteomes" id="UP001374893">
    <property type="component" value="Chromosome"/>
</dbReference>
<accession>A0ABN6HEE0</accession>
<proteinExistence type="predicted"/>
<name>A0ABN6HEE0_9BACT</name>
<dbReference type="InterPro" id="IPR000866">
    <property type="entry name" value="AhpC/TSA"/>
</dbReference>
<dbReference type="PROSITE" id="PS51352">
    <property type="entry name" value="THIOREDOXIN_2"/>
    <property type="match status" value="1"/>
</dbReference>
<dbReference type="CDD" id="cd02969">
    <property type="entry name" value="PRX_like1"/>
    <property type="match status" value="1"/>
</dbReference>
<protein>
    <submittedName>
        <fullName evidence="2">Thioredoxin family protein</fullName>
    </submittedName>
</protein>
<sequence>MGRADGGESMAETLSTFSLKPGDAAPEFELPAADGALQSLTGARGEKGTLVFFACNHCPYVVMLADAIASIANDLADKGIATVAISSNDVENYPQDSPELMASFAKEHGWEFPYLYDESQDVAKAYGAACTPDFFLFDSVGNLYYAGQFDDSRPKNGRQPDGADLMAAVADMLAGRSAPERQLPSSGCNIKWKPGNEPAYFG</sequence>
<organism evidence="2 3">
    <name type="scientific">Haloferula helveola</name>
    <dbReference type="NCBI Taxonomy" id="490095"/>
    <lineage>
        <taxon>Bacteria</taxon>
        <taxon>Pseudomonadati</taxon>
        <taxon>Verrucomicrobiota</taxon>
        <taxon>Verrucomicrobiia</taxon>
        <taxon>Verrucomicrobiales</taxon>
        <taxon>Verrucomicrobiaceae</taxon>
        <taxon>Haloferula</taxon>
    </lineage>
</organism>
<dbReference type="InterPro" id="IPR047262">
    <property type="entry name" value="PRX-like1"/>
</dbReference>
<dbReference type="SUPFAM" id="SSF52833">
    <property type="entry name" value="Thioredoxin-like"/>
    <property type="match status" value="1"/>
</dbReference>
<dbReference type="InterPro" id="IPR013766">
    <property type="entry name" value="Thioredoxin_domain"/>
</dbReference>
<gene>
    <name evidence="2" type="ORF">HAHE_38810</name>
</gene>
<evidence type="ECO:0000313" key="2">
    <source>
        <dbReference type="EMBL" id="BCX49973.1"/>
    </source>
</evidence>
<dbReference type="PANTHER" id="PTHR43640:SF1">
    <property type="entry name" value="THIOREDOXIN-DEPENDENT PEROXIREDOXIN"/>
    <property type="match status" value="1"/>
</dbReference>
<feature type="domain" description="Thioredoxin" evidence="1">
    <location>
        <begin position="19"/>
        <end position="174"/>
    </location>
</feature>
<dbReference type="Pfam" id="PF00578">
    <property type="entry name" value="AhpC-TSA"/>
    <property type="match status" value="1"/>
</dbReference>
<dbReference type="InterPro" id="IPR036249">
    <property type="entry name" value="Thioredoxin-like_sf"/>
</dbReference>
<keyword evidence="3" id="KW-1185">Reference proteome</keyword>